<dbReference type="GO" id="GO:0006207">
    <property type="term" value="P:'de novo' pyrimidine nucleobase biosynthetic process"/>
    <property type="evidence" value="ECO:0007669"/>
    <property type="project" value="InterPro"/>
</dbReference>
<gene>
    <name evidence="9" type="ORF">A3A79_05640</name>
</gene>
<keyword evidence="3" id="KW-0210">Decarboxylase</keyword>
<dbReference type="Proteomes" id="UP000178759">
    <property type="component" value="Unassembled WGS sequence"/>
</dbReference>
<dbReference type="SMART" id="SM00934">
    <property type="entry name" value="OMPdecase"/>
    <property type="match status" value="1"/>
</dbReference>
<dbReference type="Pfam" id="PF00215">
    <property type="entry name" value="OMPdecase"/>
    <property type="match status" value="1"/>
</dbReference>
<dbReference type="NCBIfam" id="TIGR02127">
    <property type="entry name" value="pyrF_sub2"/>
    <property type="match status" value="1"/>
</dbReference>
<dbReference type="PANTHER" id="PTHR43375">
    <property type="entry name" value="OROTIDINE 5'-PHOSPHATE DECARBOXYLASE"/>
    <property type="match status" value="1"/>
</dbReference>
<evidence type="ECO:0000256" key="3">
    <source>
        <dbReference type="ARBA" id="ARBA00022793"/>
    </source>
</evidence>
<comment type="pathway">
    <text evidence="1">Pyrimidine metabolism; UMP biosynthesis via de novo pathway; UMP from orotate: step 2/2.</text>
</comment>
<keyword evidence="4" id="KW-0665">Pyrimidine biosynthesis</keyword>
<name>A0A1F6AIW3_9BACT</name>
<comment type="caution">
    <text evidence="9">The sequence shown here is derived from an EMBL/GenBank/DDBJ whole genome shotgun (WGS) entry which is preliminary data.</text>
</comment>
<reference evidence="9 10" key="1">
    <citation type="journal article" date="2016" name="Nat. Commun.">
        <title>Thousands of microbial genomes shed light on interconnected biogeochemical processes in an aquifer system.</title>
        <authorList>
            <person name="Anantharaman K."/>
            <person name="Brown C.T."/>
            <person name="Hug L.A."/>
            <person name="Sharon I."/>
            <person name="Castelle C.J."/>
            <person name="Probst A.J."/>
            <person name="Thomas B.C."/>
            <person name="Singh A."/>
            <person name="Wilkins M.J."/>
            <person name="Karaoz U."/>
            <person name="Brodie E.L."/>
            <person name="Williams K.H."/>
            <person name="Hubbard S.S."/>
            <person name="Banfield J.F."/>
        </authorList>
    </citation>
    <scope>NUCLEOTIDE SEQUENCE [LARGE SCALE GENOMIC DNA]</scope>
</reference>
<dbReference type="InterPro" id="IPR001754">
    <property type="entry name" value="OMPdeCOase_dom"/>
</dbReference>
<evidence type="ECO:0000313" key="9">
    <source>
        <dbReference type="EMBL" id="OGG24631.1"/>
    </source>
</evidence>
<dbReference type="GO" id="GO:0044205">
    <property type="term" value="P:'de novo' UMP biosynthetic process"/>
    <property type="evidence" value="ECO:0007669"/>
    <property type="project" value="UniProtKB-UniPathway"/>
</dbReference>
<dbReference type="AlphaFoldDB" id="A0A1F6AIW3"/>
<dbReference type="CDD" id="cd04725">
    <property type="entry name" value="OMP_decarboxylase_like"/>
    <property type="match status" value="1"/>
</dbReference>
<dbReference type="SUPFAM" id="SSF51366">
    <property type="entry name" value="Ribulose-phoshate binding barrel"/>
    <property type="match status" value="1"/>
</dbReference>
<dbReference type="GO" id="GO:0004590">
    <property type="term" value="F:orotidine-5'-phosphate decarboxylase activity"/>
    <property type="evidence" value="ECO:0007669"/>
    <property type="project" value="UniProtKB-UniRule"/>
</dbReference>
<dbReference type="STRING" id="1798392.A3A79_05640"/>
<protein>
    <recommendedName>
        <fullName evidence="7">Orotidine-5'-phosphate decarboxylase</fullName>
        <ecNumber evidence="7">4.1.1.23</ecNumber>
    </recommendedName>
</protein>
<dbReference type="Gene3D" id="3.20.20.70">
    <property type="entry name" value="Aldolase class I"/>
    <property type="match status" value="1"/>
</dbReference>
<proteinExistence type="inferred from homology"/>
<dbReference type="UniPathway" id="UPA00070">
    <property type="reaction ID" value="UER00120"/>
</dbReference>
<dbReference type="InterPro" id="IPR013785">
    <property type="entry name" value="Aldolase_TIM"/>
</dbReference>
<comment type="catalytic activity">
    <reaction evidence="6">
        <text>orotidine 5'-phosphate + H(+) = UMP + CO2</text>
        <dbReference type="Rhea" id="RHEA:11596"/>
        <dbReference type="ChEBI" id="CHEBI:15378"/>
        <dbReference type="ChEBI" id="CHEBI:16526"/>
        <dbReference type="ChEBI" id="CHEBI:57538"/>
        <dbReference type="ChEBI" id="CHEBI:57865"/>
        <dbReference type="EC" id="4.1.1.23"/>
    </reaction>
</comment>
<sequence length="253" mass="27754">MTFYQKLDAIVTKNNSLVCVGLDSDAGKISGSQFDFNKSIVDATHDFVCAFKPNSAFYEARGTSGIEELKKTCDYIHQKYPDIVLILDAKRADIGSSNNGYVTYAFDYLGADAITLHPYLGKDALQPFLERKEKGSIILCRTSNPGAGEFQDNLYKTVAEHVAKEWNTNNNCALVVGATYPSELQIVRRIVGDMPILVPGIGAQGGDIEKTLKAGLSSQKSGLIISASRSVIFAKDPKEEAKKLRDEINKYRV</sequence>
<keyword evidence="5" id="KW-0456">Lyase</keyword>
<dbReference type="EMBL" id="MFJV01000001">
    <property type="protein sequence ID" value="OGG24631.1"/>
    <property type="molecule type" value="Genomic_DNA"/>
</dbReference>
<organism evidence="9 10">
    <name type="scientific">Candidatus Gottesmanbacteria bacterium RIFCSPLOWO2_01_FULL_43_11b</name>
    <dbReference type="NCBI Taxonomy" id="1798392"/>
    <lineage>
        <taxon>Bacteria</taxon>
        <taxon>Candidatus Gottesmaniibacteriota</taxon>
    </lineage>
</organism>
<evidence type="ECO:0000256" key="2">
    <source>
        <dbReference type="ARBA" id="ARBA00008847"/>
    </source>
</evidence>
<dbReference type="PANTHER" id="PTHR43375:SF1">
    <property type="entry name" value="OROTIDINE 5'-PHOSPHATE DECARBOXYLASE"/>
    <property type="match status" value="1"/>
</dbReference>
<dbReference type="EC" id="4.1.1.23" evidence="7"/>
<evidence type="ECO:0000256" key="6">
    <source>
        <dbReference type="ARBA" id="ARBA00049157"/>
    </source>
</evidence>
<dbReference type="InterPro" id="IPR011060">
    <property type="entry name" value="RibuloseP-bd_barrel"/>
</dbReference>
<evidence type="ECO:0000259" key="8">
    <source>
        <dbReference type="SMART" id="SM00934"/>
    </source>
</evidence>
<evidence type="ECO:0000256" key="7">
    <source>
        <dbReference type="NCBIfam" id="TIGR02127"/>
    </source>
</evidence>
<evidence type="ECO:0000256" key="4">
    <source>
        <dbReference type="ARBA" id="ARBA00022975"/>
    </source>
</evidence>
<evidence type="ECO:0000256" key="5">
    <source>
        <dbReference type="ARBA" id="ARBA00023239"/>
    </source>
</evidence>
<accession>A0A1F6AIW3</accession>
<comment type="similarity">
    <text evidence="2">Belongs to the OMP decarboxylase family. Type 2 subfamily.</text>
</comment>
<evidence type="ECO:0000256" key="1">
    <source>
        <dbReference type="ARBA" id="ARBA00004861"/>
    </source>
</evidence>
<dbReference type="InterPro" id="IPR011995">
    <property type="entry name" value="OMPdecase_type-2"/>
</dbReference>
<feature type="domain" description="Orotidine 5'-phosphate decarboxylase" evidence="8">
    <location>
        <begin position="17"/>
        <end position="244"/>
    </location>
</feature>
<evidence type="ECO:0000313" key="10">
    <source>
        <dbReference type="Proteomes" id="UP000178759"/>
    </source>
</evidence>